<gene>
    <name evidence="1" type="ORF">DILT_LOCUS14640</name>
</gene>
<proteinExistence type="predicted"/>
<sequence length="158" mass="17342">MTPECSGLNTVHFPDAPITYKQLHEKSKDSASISSATDVFCTAIDSLAEATTAMLTYLHKLAECLLSRPEKVQDGFLYLAQKVTLIIQAGKKYNESLCSEYVELLKQTENESLHQTVDPPPISSKRHMANLFLETGAANDYLSSASGSFVPIIQLLCI</sequence>
<evidence type="ECO:0000313" key="2">
    <source>
        <dbReference type="Proteomes" id="UP000281553"/>
    </source>
</evidence>
<organism evidence="1 2">
    <name type="scientific">Dibothriocephalus latus</name>
    <name type="common">Fish tapeworm</name>
    <name type="synonym">Diphyllobothrium latum</name>
    <dbReference type="NCBI Taxonomy" id="60516"/>
    <lineage>
        <taxon>Eukaryota</taxon>
        <taxon>Metazoa</taxon>
        <taxon>Spiralia</taxon>
        <taxon>Lophotrochozoa</taxon>
        <taxon>Platyhelminthes</taxon>
        <taxon>Cestoda</taxon>
        <taxon>Eucestoda</taxon>
        <taxon>Diphyllobothriidea</taxon>
        <taxon>Diphyllobothriidae</taxon>
        <taxon>Dibothriocephalus</taxon>
    </lineage>
</organism>
<name>A0A3P7N3F6_DIBLA</name>
<dbReference type="AlphaFoldDB" id="A0A3P7N3F6"/>
<dbReference type="EMBL" id="UYRU01075197">
    <property type="protein sequence ID" value="VDN25551.1"/>
    <property type="molecule type" value="Genomic_DNA"/>
</dbReference>
<dbReference type="Proteomes" id="UP000281553">
    <property type="component" value="Unassembled WGS sequence"/>
</dbReference>
<keyword evidence="2" id="KW-1185">Reference proteome</keyword>
<evidence type="ECO:0000313" key="1">
    <source>
        <dbReference type="EMBL" id="VDN25551.1"/>
    </source>
</evidence>
<protein>
    <submittedName>
        <fullName evidence="1">Uncharacterized protein</fullName>
    </submittedName>
</protein>
<dbReference type="OrthoDB" id="5597648at2759"/>
<feature type="non-terminal residue" evidence="1">
    <location>
        <position position="158"/>
    </location>
</feature>
<reference evidence="1 2" key="1">
    <citation type="submission" date="2018-11" db="EMBL/GenBank/DDBJ databases">
        <authorList>
            <consortium name="Pathogen Informatics"/>
        </authorList>
    </citation>
    <scope>NUCLEOTIDE SEQUENCE [LARGE SCALE GENOMIC DNA]</scope>
</reference>
<accession>A0A3P7N3F6</accession>